<accession>A0ABT7UC52</accession>
<gene>
    <name evidence="3" type="ORF">QUV96_06035</name>
</gene>
<proteinExistence type="predicted"/>
<protein>
    <submittedName>
        <fullName evidence="3">Metallophosphoesterase</fullName>
    </submittedName>
</protein>
<feature type="transmembrane region" description="Helical" evidence="1">
    <location>
        <begin position="62"/>
        <end position="83"/>
    </location>
</feature>
<dbReference type="Gene3D" id="3.60.21.10">
    <property type="match status" value="1"/>
</dbReference>
<evidence type="ECO:0000256" key="1">
    <source>
        <dbReference type="SAM" id="Phobius"/>
    </source>
</evidence>
<evidence type="ECO:0000259" key="2">
    <source>
        <dbReference type="Pfam" id="PF00149"/>
    </source>
</evidence>
<comment type="caution">
    <text evidence="3">The sequence shown here is derived from an EMBL/GenBank/DDBJ whole genome shotgun (WGS) entry which is preliminary data.</text>
</comment>
<dbReference type="RefSeq" id="WP_289607662.1">
    <property type="nucleotide sequence ID" value="NZ_JAUDCG010000021.1"/>
</dbReference>
<dbReference type="PANTHER" id="PTHR31302:SF0">
    <property type="entry name" value="TRANSMEMBRANE PROTEIN WITH METALLOPHOSPHOESTERASE DOMAIN"/>
    <property type="match status" value="1"/>
</dbReference>
<dbReference type="Pfam" id="PF00149">
    <property type="entry name" value="Metallophos"/>
    <property type="match status" value="1"/>
</dbReference>
<dbReference type="EMBL" id="JAUDCG010000021">
    <property type="protein sequence ID" value="MDM8157199.1"/>
    <property type="molecule type" value="Genomic_DNA"/>
</dbReference>
<dbReference type="SUPFAM" id="SSF56300">
    <property type="entry name" value="Metallo-dependent phosphatases"/>
    <property type="match status" value="1"/>
</dbReference>
<keyword evidence="1" id="KW-0472">Membrane</keyword>
<keyword evidence="4" id="KW-1185">Reference proteome</keyword>
<name>A0ABT7UC52_9FIRM</name>
<feature type="transmembrane region" description="Helical" evidence="1">
    <location>
        <begin position="6"/>
        <end position="25"/>
    </location>
</feature>
<reference evidence="3" key="1">
    <citation type="submission" date="2023-06" db="EMBL/GenBank/DDBJ databases">
        <title>Identification and characterization of horizontal gene transfer across gut microbiota members of farm animals based on homology search.</title>
        <authorList>
            <person name="Schwarzerova J."/>
            <person name="Nykrynova M."/>
            <person name="Jureckova K."/>
            <person name="Cejkova D."/>
            <person name="Rychlik I."/>
        </authorList>
    </citation>
    <scope>NUCLEOTIDE SEQUENCE</scope>
    <source>
        <strain evidence="3">ET39</strain>
    </source>
</reference>
<evidence type="ECO:0000313" key="3">
    <source>
        <dbReference type="EMBL" id="MDM8157199.1"/>
    </source>
</evidence>
<organism evidence="3 4">
    <name type="scientific">Amedibacillus dolichus</name>
    <dbReference type="NCBI Taxonomy" id="31971"/>
    <lineage>
        <taxon>Bacteria</taxon>
        <taxon>Bacillati</taxon>
        <taxon>Bacillota</taxon>
        <taxon>Erysipelotrichia</taxon>
        <taxon>Erysipelotrichales</taxon>
        <taxon>Erysipelotrichaceae</taxon>
        <taxon>Amedibacillus</taxon>
    </lineage>
</organism>
<dbReference type="InterPro" id="IPR004843">
    <property type="entry name" value="Calcineurin-like_PHP"/>
</dbReference>
<dbReference type="PANTHER" id="PTHR31302">
    <property type="entry name" value="TRANSMEMBRANE PROTEIN WITH METALLOPHOSPHOESTERASE DOMAIN-RELATED"/>
    <property type="match status" value="1"/>
</dbReference>
<evidence type="ECO:0000313" key="4">
    <source>
        <dbReference type="Proteomes" id="UP001529340"/>
    </source>
</evidence>
<dbReference type="Proteomes" id="UP001529340">
    <property type="component" value="Unassembled WGS sequence"/>
</dbReference>
<feature type="domain" description="Calcineurin-like phosphoesterase" evidence="2">
    <location>
        <begin position="136"/>
        <end position="305"/>
    </location>
</feature>
<keyword evidence="1" id="KW-0812">Transmembrane</keyword>
<reference evidence="3" key="2">
    <citation type="submission" date="2023-06" db="EMBL/GenBank/DDBJ databases">
        <authorList>
            <person name="Zeman M."/>
            <person name="Kubasova T."/>
            <person name="Jahodarova E."/>
            <person name="Nykrynova M."/>
            <person name="Rychlik I."/>
        </authorList>
    </citation>
    <scope>NUCLEOTIDE SEQUENCE</scope>
    <source>
        <strain evidence="3">ET39</strain>
    </source>
</reference>
<feature type="transmembrane region" description="Helical" evidence="1">
    <location>
        <begin position="95"/>
        <end position="113"/>
    </location>
</feature>
<dbReference type="InterPro" id="IPR029052">
    <property type="entry name" value="Metallo-depent_PP-like"/>
</dbReference>
<dbReference type="InterPro" id="IPR051158">
    <property type="entry name" value="Metallophosphoesterase_sf"/>
</dbReference>
<keyword evidence="1" id="KW-1133">Transmembrane helix</keyword>
<sequence length="362" mass="39659">MMLLFYRVFPLVLIVVIAAGAFWFLRRLLRTWSAGTLSVRQTRALAVISVLIALPAGKITSMWTLFFLLLAGSLLLWEGLFAIGERVGKRRFPRLRSSGITALFSAIALMITGCLNASNIHATHYALDTALTKQYRILFLSDLHYPTTMDAAALEQLCARLSQEQADLLILGGDIVDENTSDEALSIVFEQLGAVETTYGVYYVYGNHDTGSYAALSQRPKQLEQALAANDIHVLRDTSVRIDDELVVIGREDAKHPLDGQRADGAALLAQAGEGYQILIDHQPLERVENERLGVDLQLSGHTHNGQVFPIGMLSSLLSINEQTYGLQTIGDLTSIVSSGAGGWGYAFRNEGICEYVVVDLS</sequence>